<protein>
    <submittedName>
        <fullName evidence="3">Uncharacterized protein</fullName>
    </submittedName>
</protein>
<evidence type="ECO:0000313" key="4">
    <source>
        <dbReference type="Proteomes" id="UP000535406"/>
    </source>
</evidence>
<sequence>MPHQRLRRLLRDHAPADRLARAIRDIDRQIEQTRLAREPAQLSAYRARRILKEAHARCRERVEKRIPEMPSQQAVRPDALPKPHRSRRDPVERYEALPGPHHSLPAWQDVEDRTGPAAPARAYDWTGERARKENRLKLAVALLLGLAVALSVWIAIKV</sequence>
<keyword evidence="2" id="KW-0472">Membrane</keyword>
<keyword evidence="4" id="KW-1185">Reference proteome</keyword>
<proteinExistence type="predicted"/>
<keyword evidence="2" id="KW-0812">Transmembrane</keyword>
<gene>
    <name evidence="3" type="ORF">HNQ66_000769</name>
</gene>
<comment type="caution">
    <text evidence="3">The sequence shown here is derived from an EMBL/GenBank/DDBJ whole genome shotgun (WGS) entry which is preliminary data.</text>
</comment>
<feature type="region of interest" description="Disordered" evidence="1">
    <location>
        <begin position="62"/>
        <end position="118"/>
    </location>
</feature>
<dbReference type="EMBL" id="JACHIK010000002">
    <property type="protein sequence ID" value="MBB5041386.1"/>
    <property type="molecule type" value="Genomic_DNA"/>
</dbReference>
<dbReference type="Proteomes" id="UP000535406">
    <property type="component" value="Unassembled WGS sequence"/>
</dbReference>
<dbReference type="AlphaFoldDB" id="A0A7W7YSB0"/>
<evidence type="ECO:0000313" key="3">
    <source>
        <dbReference type="EMBL" id="MBB5041386.1"/>
    </source>
</evidence>
<accession>A0A7W7YSB0</accession>
<name>A0A7W7YSB0_9HYPH</name>
<keyword evidence="2" id="KW-1133">Transmembrane helix</keyword>
<evidence type="ECO:0000256" key="2">
    <source>
        <dbReference type="SAM" id="Phobius"/>
    </source>
</evidence>
<reference evidence="3 4" key="1">
    <citation type="submission" date="2020-08" db="EMBL/GenBank/DDBJ databases">
        <title>Genomic Encyclopedia of Type Strains, Phase IV (KMG-IV): sequencing the most valuable type-strain genomes for metagenomic binning, comparative biology and taxonomic classification.</title>
        <authorList>
            <person name="Goeker M."/>
        </authorList>
    </citation>
    <scope>NUCLEOTIDE SEQUENCE [LARGE SCALE GENOMIC DNA]</scope>
    <source>
        <strain evidence="3 4">DSM 21319</strain>
    </source>
</reference>
<organism evidence="3 4">
    <name type="scientific">Shinella fusca</name>
    <dbReference type="NCBI Taxonomy" id="544480"/>
    <lineage>
        <taxon>Bacteria</taxon>
        <taxon>Pseudomonadati</taxon>
        <taxon>Pseudomonadota</taxon>
        <taxon>Alphaproteobacteria</taxon>
        <taxon>Hyphomicrobiales</taxon>
        <taxon>Rhizobiaceae</taxon>
        <taxon>Shinella</taxon>
    </lineage>
</organism>
<feature type="transmembrane region" description="Helical" evidence="2">
    <location>
        <begin position="138"/>
        <end position="156"/>
    </location>
</feature>
<dbReference type="RefSeq" id="WP_184141055.1">
    <property type="nucleotide sequence ID" value="NZ_JACHIK010000002.1"/>
</dbReference>
<evidence type="ECO:0000256" key="1">
    <source>
        <dbReference type="SAM" id="MobiDB-lite"/>
    </source>
</evidence>